<evidence type="ECO:0000313" key="2">
    <source>
        <dbReference type="Proteomes" id="UP000675880"/>
    </source>
</evidence>
<keyword evidence="2" id="KW-1185">Reference proteome</keyword>
<gene>
    <name evidence="1" type="ORF">NSPZN2_10980</name>
</gene>
<reference evidence="1 2" key="1">
    <citation type="submission" date="2021-02" db="EMBL/GenBank/DDBJ databases">
        <authorList>
            <person name="Han P."/>
        </authorList>
    </citation>
    <scope>NUCLEOTIDE SEQUENCE [LARGE SCALE GENOMIC DNA]</scope>
    <source>
        <strain evidence="1">Candidatus Nitrospira sp. ZN2</strain>
    </source>
</reference>
<evidence type="ECO:0000313" key="1">
    <source>
        <dbReference type="EMBL" id="CAE6706043.1"/>
    </source>
</evidence>
<proteinExistence type="predicted"/>
<name>A0ABM8QN04_9BACT</name>
<dbReference type="EMBL" id="CAJNBJ010000001">
    <property type="protein sequence ID" value="CAE6706043.1"/>
    <property type="molecule type" value="Genomic_DNA"/>
</dbReference>
<dbReference type="Proteomes" id="UP000675880">
    <property type="component" value="Unassembled WGS sequence"/>
</dbReference>
<evidence type="ECO:0008006" key="3">
    <source>
        <dbReference type="Google" id="ProtNLM"/>
    </source>
</evidence>
<protein>
    <recommendedName>
        <fullName evidence="3">Transposase</fullName>
    </recommendedName>
</protein>
<comment type="caution">
    <text evidence="1">The sequence shown here is derived from an EMBL/GenBank/DDBJ whole genome shotgun (WGS) entry which is preliminary data.</text>
</comment>
<organism evidence="1 2">
    <name type="scientific">Nitrospira defluvii</name>
    <dbReference type="NCBI Taxonomy" id="330214"/>
    <lineage>
        <taxon>Bacteria</taxon>
        <taxon>Pseudomonadati</taxon>
        <taxon>Nitrospirota</taxon>
        <taxon>Nitrospiria</taxon>
        <taxon>Nitrospirales</taxon>
        <taxon>Nitrospiraceae</taxon>
        <taxon>Nitrospira</taxon>
    </lineage>
</organism>
<sequence>MTVGLRWSVVTKSPRYVQRKAGGARDYSAAIFALNQVNLTFPSIPIVSNSCHGLHVRPVLC</sequence>
<accession>A0ABM8QN04</accession>